<evidence type="ECO:0000256" key="4">
    <source>
        <dbReference type="ARBA" id="ARBA00022490"/>
    </source>
</evidence>
<keyword evidence="7 12" id="KW-0547">Nucleotide-binding</keyword>
<feature type="domain" description="Cysteinyl-tRNA synthetase class Ia DALR" evidence="13">
    <location>
        <begin position="352"/>
        <end position="424"/>
    </location>
</feature>
<dbReference type="GO" id="GO:0004817">
    <property type="term" value="F:cysteine-tRNA ligase activity"/>
    <property type="evidence" value="ECO:0007669"/>
    <property type="project" value="UniProtKB-UniRule"/>
</dbReference>
<dbReference type="Pfam" id="PF09190">
    <property type="entry name" value="DALR_2"/>
    <property type="match status" value="1"/>
</dbReference>
<dbReference type="InterPro" id="IPR024909">
    <property type="entry name" value="Cys-tRNA/MSH_ligase"/>
</dbReference>
<evidence type="ECO:0000313" key="14">
    <source>
        <dbReference type="EMBL" id="RLE15337.1"/>
    </source>
</evidence>
<dbReference type="SMART" id="SM00840">
    <property type="entry name" value="DALR_2"/>
    <property type="match status" value="1"/>
</dbReference>
<evidence type="ECO:0000259" key="13">
    <source>
        <dbReference type="SMART" id="SM00840"/>
    </source>
</evidence>
<dbReference type="AlphaFoldDB" id="A0A662DLE4"/>
<evidence type="ECO:0000313" key="15">
    <source>
        <dbReference type="Proteomes" id="UP000280417"/>
    </source>
</evidence>
<comment type="subcellular location">
    <subcellularLocation>
        <location evidence="1 12">Cytoplasm</location>
    </subcellularLocation>
</comment>
<evidence type="ECO:0000256" key="8">
    <source>
        <dbReference type="ARBA" id="ARBA00022833"/>
    </source>
</evidence>
<dbReference type="FunFam" id="3.40.50.620:FF:000009">
    <property type="entry name" value="Cysteine--tRNA ligase"/>
    <property type="match status" value="1"/>
</dbReference>
<keyword evidence="5 12" id="KW-0436">Ligase</keyword>
<gene>
    <name evidence="12" type="primary">cysS</name>
    <name evidence="14" type="ORF">DRJ04_00630</name>
</gene>
<proteinExistence type="inferred from homology"/>
<evidence type="ECO:0000256" key="11">
    <source>
        <dbReference type="ARBA" id="ARBA00023146"/>
    </source>
</evidence>
<dbReference type="Gene3D" id="3.40.50.620">
    <property type="entry name" value="HUPs"/>
    <property type="match status" value="1"/>
</dbReference>
<keyword evidence="4 12" id="KW-0963">Cytoplasm</keyword>
<name>A0A662DLE4_UNCAE</name>
<feature type="short sequence motif" description="'HIGH' region" evidence="12">
    <location>
        <begin position="31"/>
        <end position="41"/>
    </location>
</feature>
<comment type="subunit">
    <text evidence="3 12">Monomer.</text>
</comment>
<keyword evidence="8 12" id="KW-0862">Zinc</keyword>
<evidence type="ECO:0000256" key="2">
    <source>
        <dbReference type="ARBA" id="ARBA00005594"/>
    </source>
</evidence>
<dbReference type="SUPFAM" id="SSF47323">
    <property type="entry name" value="Anticodon-binding domain of a subclass of class I aminoacyl-tRNA synthetases"/>
    <property type="match status" value="1"/>
</dbReference>
<dbReference type="HAMAP" id="MF_00041">
    <property type="entry name" value="Cys_tRNA_synth"/>
    <property type="match status" value="1"/>
</dbReference>
<feature type="binding site" evidence="12">
    <location>
        <position position="209"/>
    </location>
    <ligand>
        <name>Zn(2+)</name>
        <dbReference type="ChEBI" id="CHEBI:29105"/>
    </ligand>
</feature>
<protein>
    <recommendedName>
        <fullName evidence="12">Cysteine--tRNA ligase</fullName>
        <ecNumber evidence="12">6.1.1.16</ecNumber>
    </recommendedName>
    <alternativeName>
        <fullName evidence="12">Cysteinyl-tRNA synthetase</fullName>
        <shortName evidence="12">CysRS</shortName>
    </alternativeName>
</protein>
<dbReference type="InterPro" id="IPR014729">
    <property type="entry name" value="Rossmann-like_a/b/a_fold"/>
</dbReference>
<evidence type="ECO:0000256" key="6">
    <source>
        <dbReference type="ARBA" id="ARBA00022723"/>
    </source>
</evidence>
<feature type="binding site" evidence="12">
    <location>
        <position position="29"/>
    </location>
    <ligand>
        <name>Zn(2+)</name>
        <dbReference type="ChEBI" id="CHEBI:29105"/>
    </ligand>
</feature>
<dbReference type="EC" id="6.1.1.16" evidence="12"/>
<comment type="similarity">
    <text evidence="2 12">Belongs to the class-I aminoacyl-tRNA synthetase family.</text>
</comment>
<feature type="binding site" evidence="12">
    <location>
        <position position="238"/>
    </location>
    <ligand>
        <name>Zn(2+)</name>
        <dbReference type="ChEBI" id="CHEBI:29105"/>
    </ligand>
</feature>
<accession>A0A662DLE4</accession>
<dbReference type="PANTHER" id="PTHR10890">
    <property type="entry name" value="CYSTEINYL-TRNA SYNTHETASE"/>
    <property type="match status" value="1"/>
</dbReference>
<keyword evidence="6 12" id="KW-0479">Metal-binding</keyword>
<reference evidence="14 15" key="1">
    <citation type="submission" date="2018-06" db="EMBL/GenBank/DDBJ databases">
        <title>Extensive metabolic versatility and redundancy in microbially diverse, dynamic hydrothermal sediments.</title>
        <authorList>
            <person name="Dombrowski N."/>
            <person name="Teske A."/>
            <person name="Baker B.J."/>
        </authorList>
    </citation>
    <scope>NUCLEOTIDE SEQUENCE [LARGE SCALE GENOMIC DNA]</scope>
    <source>
        <strain evidence="14">B3_G15</strain>
    </source>
</reference>
<evidence type="ECO:0000256" key="5">
    <source>
        <dbReference type="ARBA" id="ARBA00022598"/>
    </source>
</evidence>
<dbReference type="EMBL" id="QMQA01000008">
    <property type="protein sequence ID" value="RLE15337.1"/>
    <property type="molecule type" value="Genomic_DNA"/>
</dbReference>
<sequence>MGLRIYNSLTRKKEKFLPLRDNQVRMYACGVTLYDRLHLGHARAAVIFDMIRRYLEYRGYEVIYVTNFTDVDDKMIKRAKELGVTIFELAERFISEYFDQMEKLGVKRANYHPRATEHIKEIIDLIRRLEDKGIAYEAEGDVFFRVKKFPRYGRLSGQSLTQLLAGARVDVDEKKEDPLDFALWKKAKEGEPFWDSPWGKGRPGWHIECSAMAMRYLGESIDLHGGGKDLIFPHHENEIAQSEAATGKEFARFWVHNGLVTMNDQKMAKSTGNFITLSEALKNYEGETIRYYLLSAHYRSPLEYSESSLEEASSSLERVYNVLDRIEEIIPSRDKKLNLQNVPEKIKKLSEKFFNSMDDDFNTPSAFAAIFELTKEANAILEGSLDQSSRVKLCYIADEIRKMGQILGLFQKKKKLDDKAEKLLQILIDIRNILRKEKRWDLADTIRQRLREIGISLEDKKDKTVWKITKRGQVTFISPGKLDSQTWTVAEK</sequence>
<dbReference type="GO" id="GO:0006423">
    <property type="term" value="P:cysteinyl-tRNA aminoacylation"/>
    <property type="evidence" value="ECO:0007669"/>
    <property type="project" value="UniProtKB-UniRule"/>
</dbReference>
<keyword evidence="11 12" id="KW-0030">Aminoacyl-tRNA synthetase</keyword>
<keyword evidence="10 12" id="KW-0648">Protein biosynthesis</keyword>
<dbReference type="SUPFAM" id="SSF52374">
    <property type="entry name" value="Nucleotidylyl transferase"/>
    <property type="match status" value="1"/>
</dbReference>
<dbReference type="PRINTS" id="PR00983">
    <property type="entry name" value="TRNASYNTHCYS"/>
</dbReference>
<dbReference type="InterPro" id="IPR009080">
    <property type="entry name" value="tRNAsynth_Ia_anticodon-bd"/>
</dbReference>
<dbReference type="PANTHER" id="PTHR10890:SF3">
    <property type="entry name" value="CYSTEINE--TRNA LIGASE, CYTOPLASMIC"/>
    <property type="match status" value="1"/>
</dbReference>
<dbReference type="Pfam" id="PF01406">
    <property type="entry name" value="tRNA-synt_1e"/>
    <property type="match status" value="1"/>
</dbReference>
<dbReference type="Proteomes" id="UP000280417">
    <property type="component" value="Unassembled WGS sequence"/>
</dbReference>
<evidence type="ECO:0000256" key="12">
    <source>
        <dbReference type="HAMAP-Rule" id="MF_00041"/>
    </source>
</evidence>
<comment type="caution">
    <text evidence="14">The sequence shown here is derived from an EMBL/GenBank/DDBJ whole genome shotgun (WGS) entry which is preliminary data.</text>
</comment>
<evidence type="ECO:0000256" key="1">
    <source>
        <dbReference type="ARBA" id="ARBA00004496"/>
    </source>
</evidence>
<evidence type="ECO:0000256" key="7">
    <source>
        <dbReference type="ARBA" id="ARBA00022741"/>
    </source>
</evidence>
<dbReference type="InterPro" id="IPR032678">
    <property type="entry name" value="tRNA-synt_1_cat_dom"/>
</dbReference>
<evidence type="ECO:0000256" key="9">
    <source>
        <dbReference type="ARBA" id="ARBA00022840"/>
    </source>
</evidence>
<comment type="catalytic activity">
    <reaction evidence="12">
        <text>tRNA(Cys) + L-cysteine + ATP = L-cysteinyl-tRNA(Cys) + AMP + diphosphate</text>
        <dbReference type="Rhea" id="RHEA:17773"/>
        <dbReference type="Rhea" id="RHEA-COMP:9661"/>
        <dbReference type="Rhea" id="RHEA-COMP:9679"/>
        <dbReference type="ChEBI" id="CHEBI:30616"/>
        <dbReference type="ChEBI" id="CHEBI:33019"/>
        <dbReference type="ChEBI" id="CHEBI:35235"/>
        <dbReference type="ChEBI" id="CHEBI:78442"/>
        <dbReference type="ChEBI" id="CHEBI:78517"/>
        <dbReference type="ChEBI" id="CHEBI:456215"/>
        <dbReference type="EC" id="6.1.1.16"/>
    </reaction>
</comment>
<dbReference type="InterPro" id="IPR015273">
    <property type="entry name" value="Cys-tRNA-synt_Ia_DALR"/>
</dbReference>
<dbReference type="GO" id="GO:0005829">
    <property type="term" value="C:cytosol"/>
    <property type="evidence" value="ECO:0007669"/>
    <property type="project" value="TreeGrafter"/>
</dbReference>
<dbReference type="InterPro" id="IPR015803">
    <property type="entry name" value="Cys-tRNA-ligase"/>
</dbReference>
<evidence type="ECO:0000256" key="3">
    <source>
        <dbReference type="ARBA" id="ARBA00011245"/>
    </source>
</evidence>
<comment type="cofactor">
    <cofactor evidence="12">
        <name>Zn(2+)</name>
        <dbReference type="ChEBI" id="CHEBI:29105"/>
    </cofactor>
    <text evidence="12">Binds 1 zinc ion per subunit.</text>
</comment>
<feature type="short sequence motif" description="'KMSKS' region" evidence="12">
    <location>
        <begin position="266"/>
        <end position="270"/>
    </location>
</feature>
<feature type="binding site" evidence="12">
    <location>
        <position position="234"/>
    </location>
    <ligand>
        <name>Zn(2+)</name>
        <dbReference type="ChEBI" id="CHEBI:29105"/>
    </ligand>
</feature>
<dbReference type="CDD" id="cd00672">
    <property type="entry name" value="CysRS_core"/>
    <property type="match status" value="1"/>
</dbReference>
<feature type="binding site" evidence="12">
    <location>
        <position position="269"/>
    </location>
    <ligand>
        <name>ATP</name>
        <dbReference type="ChEBI" id="CHEBI:30616"/>
    </ligand>
</feature>
<dbReference type="NCBIfam" id="TIGR00435">
    <property type="entry name" value="cysS"/>
    <property type="match status" value="1"/>
</dbReference>
<keyword evidence="9 12" id="KW-0067">ATP-binding</keyword>
<dbReference type="Gene3D" id="1.20.120.1910">
    <property type="entry name" value="Cysteine-tRNA ligase, C-terminal anti-codon recognition domain"/>
    <property type="match status" value="1"/>
</dbReference>
<dbReference type="GO" id="GO:0005524">
    <property type="term" value="F:ATP binding"/>
    <property type="evidence" value="ECO:0007669"/>
    <property type="project" value="UniProtKB-UniRule"/>
</dbReference>
<organism evidence="14 15">
    <name type="scientific">Aerophobetes bacterium</name>
    <dbReference type="NCBI Taxonomy" id="2030807"/>
    <lineage>
        <taxon>Bacteria</taxon>
        <taxon>Candidatus Aerophobota</taxon>
    </lineage>
</organism>
<evidence type="ECO:0000256" key="10">
    <source>
        <dbReference type="ARBA" id="ARBA00022917"/>
    </source>
</evidence>
<dbReference type="GO" id="GO:0008270">
    <property type="term" value="F:zinc ion binding"/>
    <property type="evidence" value="ECO:0007669"/>
    <property type="project" value="UniProtKB-UniRule"/>
</dbReference>